<sequence>MKKIFFFFLIFSLLSFISYLLPTTSYADHPPPCTSGEVEVESEPYNPSGPSVCTNIWTAPCPSGQVESIDPATDEIACVAPESFFSGGSGDSFFNIFNPTGIKELGGTGLLKVVLTLLLVVAGIAALIFLLIGGIRWIAAGGDPKNLAAARQTIINALIGLIIVVAAYAIAKALEGLFGISIISGLKVF</sequence>
<feature type="transmembrane region" description="Helical" evidence="1">
    <location>
        <begin position="153"/>
        <end position="171"/>
    </location>
</feature>
<keyword evidence="1" id="KW-0472">Membrane</keyword>
<evidence type="ECO:0000313" key="4">
    <source>
        <dbReference type="Proteomes" id="UP000177103"/>
    </source>
</evidence>
<dbReference type="Proteomes" id="UP000177103">
    <property type="component" value="Unassembled WGS sequence"/>
</dbReference>
<keyword evidence="2" id="KW-0732">Signal</keyword>
<reference evidence="3 4" key="1">
    <citation type="journal article" date="2016" name="Nat. Commun.">
        <title>Thousands of microbial genomes shed light on interconnected biogeochemical processes in an aquifer system.</title>
        <authorList>
            <person name="Anantharaman K."/>
            <person name="Brown C.T."/>
            <person name="Hug L.A."/>
            <person name="Sharon I."/>
            <person name="Castelle C.J."/>
            <person name="Probst A.J."/>
            <person name="Thomas B.C."/>
            <person name="Singh A."/>
            <person name="Wilkins M.J."/>
            <person name="Karaoz U."/>
            <person name="Brodie E.L."/>
            <person name="Williams K.H."/>
            <person name="Hubbard S.S."/>
            <person name="Banfield J.F."/>
        </authorList>
    </citation>
    <scope>NUCLEOTIDE SEQUENCE [LARGE SCALE GENOMIC DNA]</scope>
</reference>
<evidence type="ECO:0000256" key="2">
    <source>
        <dbReference type="SAM" id="SignalP"/>
    </source>
</evidence>
<proteinExistence type="predicted"/>
<dbReference type="AlphaFoldDB" id="A0A1G1WAG5"/>
<dbReference type="EMBL" id="MHCQ01000017">
    <property type="protein sequence ID" value="OGY24676.1"/>
    <property type="molecule type" value="Genomic_DNA"/>
</dbReference>
<feature type="signal peptide" evidence="2">
    <location>
        <begin position="1"/>
        <end position="27"/>
    </location>
</feature>
<keyword evidence="1" id="KW-1133">Transmembrane helix</keyword>
<feature type="chain" id="PRO_5009581165" evidence="2">
    <location>
        <begin position="28"/>
        <end position="189"/>
    </location>
</feature>
<dbReference type="InterPro" id="IPR043993">
    <property type="entry name" value="T4SS_pilin"/>
</dbReference>
<keyword evidence="1" id="KW-0812">Transmembrane</keyword>
<gene>
    <name evidence="3" type="ORF">A2Y57_00325</name>
</gene>
<name>A0A1G1WAG5_9BACT</name>
<protein>
    <submittedName>
        <fullName evidence="3">Uncharacterized protein</fullName>
    </submittedName>
</protein>
<evidence type="ECO:0000256" key="1">
    <source>
        <dbReference type="SAM" id="Phobius"/>
    </source>
</evidence>
<feature type="transmembrane region" description="Helical" evidence="1">
    <location>
        <begin position="113"/>
        <end position="132"/>
    </location>
</feature>
<dbReference type="Pfam" id="PF18895">
    <property type="entry name" value="T4SS_pilin"/>
    <property type="match status" value="1"/>
</dbReference>
<organism evidence="3 4">
    <name type="scientific">Candidatus Woykebacteria bacterium RBG_13_40_7b</name>
    <dbReference type="NCBI Taxonomy" id="1802594"/>
    <lineage>
        <taxon>Bacteria</taxon>
        <taxon>Candidatus Woykeibacteriota</taxon>
    </lineage>
</organism>
<accession>A0A1G1WAG5</accession>
<evidence type="ECO:0000313" key="3">
    <source>
        <dbReference type="EMBL" id="OGY24676.1"/>
    </source>
</evidence>
<comment type="caution">
    <text evidence="3">The sequence shown here is derived from an EMBL/GenBank/DDBJ whole genome shotgun (WGS) entry which is preliminary data.</text>
</comment>